<dbReference type="AlphaFoldDB" id="Q14LK5"/>
<dbReference type="Pfam" id="PF01418">
    <property type="entry name" value="HTH_6"/>
    <property type="match status" value="1"/>
</dbReference>
<gene>
    <name evidence="2" type="ORF">SPICI18_016</name>
</gene>
<dbReference type="InterPro" id="IPR046348">
    <property type="entry name" value="SIS_dom_sf"/>
</dbReference>
<reference evidence="2" key="1">
    <citation type="journal article" date="2010" name="Appl. Environ. Microbiol.">
        <title>Partial chromosome sequence of Spiroplasma citri reveals extensive viral invasion and important gene decay.</title>
        <authorList>
            <person name="Carle P."/>
            <person name="Saillard C."/>
            <person name="Carrere N."/>
            <person name="Carrere S."/>
            <person name="Duret S."/>
            <person name="Eveillard S."/>
            <person name="Gaurivaud P."/>
            <person name="Gourgues G."/>
            <person name="Gouzy J."/>
            <person name="Salar P."/>
            <person name="Verdin E."/>
            <person name="Breton M."/>
            <person name="Blanchard A."/>
            <person name="Laigret F."/>
            <person name="Bove J.M."/>
            <person name="Renaudin J."/>
            <person name="Foissac X."/>
        </authorList>
    </citation>
    <scope>NUCLEOTIDE SEQUENCE</scope>
    <source>
        <strain evidence="2">GII3-3X</strain>
    </source>
</reference>
<keyword evidence="2" id="KW-0812">Transmembrane</keyword>
<feature type="domain" description="HTH rpiR-type" evidence="1">
    <location>
        <begin position="1"/>
        <end position="53"/>
    </location>
</feature>
<organism evidence="2">
    <name type="scientific">Spiroplasma citri</name>
    <dbReference type="NCBI Taxonomy" id="2133"/>
    <lineage>
        <taxon>Bacteria</taxon>
        <taxon>Bacillati</taxon>
        <taxon>Mycoplasmatota</taxon>
        <taxon>Mollicutes</taxon>
        <taxon>Entomoplasmatales</taxon>
        <taxon>Spiroplasmataceae</taxon>
        <taxon>Spiroplasma</taxon>
    </lineage>
</organism>
<dbReference type="InterPro" id="IPR009057">
    <property type="entry name" value="Homeodomain-like_sf"/>
</dbReference>
<accession>Q14LK5</accession>
<dbReference type="Gene3D" id="3.40.50.10490">
    <property type="entry name" value="Glucose-6-phosphate isomerase like protein, domain 1"/>
    <property type="match status" value="1"/>
</dbReference>
<dbReference type="InterPro" id="IPR000281">
    <property type="entry name" value="HTH_RpiR"/>
</dbReference>
<protein>
    <submittedName>
        <fullName evidence="2">Hypothetical transmembrane protein</fullName>
    </submittedName>
</protein>
<dbReference type="PANTHER" id="PTHR30514">
    <property type="entry name" value="GLUCOKINASE"/>
    <property type="match status" value="1"/>
</dbReference>
<keyword evidence="2" id="KW-0472">Membrane</keyword>
<dbReference type="GO" id="GO:0003677">
    <property type="term" value="F:DNA binding"/>
    <property type="evidence" value="ECO:0007669"/>
    <property type="project" value="InterPro"/>
</dbReference>
<name>Q14LK5_SPICI</name>
<dbReference type="Gene3D" id="1.10.10.10">
    <property type="entry name" value="Winged helix-like DNA-binding domain superfamily/Winged helix DNA-binding domain"/>
    <property type="match status" value="1"/>
</dbReference>
<sequence length="170" mass="19842">MIPIPEYFLNNSITIISKKLGIATSTISRLSKKVGYRNFKEFKMFIYEKIKQIKSSFNFQYNDNLPNLIQKIKNINLYSVFETINNLDLLELENIINCIFISKRIFIFGVGSSAVICSELNNSLIKLGFNSYTSQDFHGQLLFLNSFNDNNLMIFFQNLVVRMKFLNYLN</sequence>
<evidence type="ECO:0000313" key="2">
    <source>
        <dbReference type="EMBL" id="CAK99625.1"/>
    </source>
</evidence>
<dbReference type="EMBL" id="AM285319">
    <property type="protein sequence ID" value="CAK99625.1"/>
    <property type="molecule type" value="Genomic_DNA"/>
</dbReference>
<dbReference type="SUPFAM" id="SSF53697">
    <property type="entry name" value="SIS domain"/>
    <property type="match status" value="1"/>
</dbReference>
<evidence type="ECO:0000259" key="1">
    <source>
        <dbReference type="PROSITE" id="PS51071"/>
    </source>
</evidence>
<proteinExistence type="predicted"/>
<dbReference type="InterPro" id="IPR036388">
    <property type="entry name" value="WH-like_DNA-bd_sf"/>
</dbReference>
<dbReference type="PROSITE" id="PS51071">
    <property type="entry name" value="HTH_RPIR"/>
    <property type="match status" value="1"/>
</dbReference>
<dbReference type="GO" id="GO:0003700">
    <property type="term" value="F:DNA-binding transcription factor activity"/>
    <property type="evidence" value="ECO:0007669"/>
    <property type="project" value="InterPro"/>
</dbReference>
<dbReference type="SUPFAM" id="SSF46689">
    <property type="entry name" value="Homeodomain-like"/>
    <property type="match status" value="1"/>
</dbReference>
<dbReference type="GO" id="GO:0097367">
    <property type="term" value="F:carbohydrate derivative binding"/>
    <property type="evidence" value="ECO:0007669"/>
    <property type="project" value="InterPro"/>
</dbReference>
<dbReference type="InterPro" id="IPR047640">
    <property type="entry name" value="RpiR-like"/>
</dbReference>
<dbReference type="GO" id="GO:1901135">
    <property type="term" value="P:carbohydrate derivative metabolic process"/>
    <property type="evidence" value="ECO:0007669"/>
    <property type="project" value="InterPro"/>
</dbReference>
<dbReference type="PANTHER" id="PTHR30514:SF1">
    <property type="entry name" value="HTH-TYPE TRANSCRIPTIONAL REGULATOR HEXR-RELATED"/>
    <property type="match status" value="1"/>
</dbReference>